<organism evidence="6 7">
    <name type="scientific">Candidatus Avoscillospira avistercoris</name>
    <dbReference type="NCBI Taxonomy" id="2840707"/>
    <lineage>
        <taxon>Bacteria</taxon>
        <taxon>Bacillati</taxon>
        <taxon>Bacillota</taxon>
        <taxon>Clostridia</taxon>
        <taxon>Eubacteriales</taxon>
        <taxon>Oscillospiraceae</taxon>
        <taxon>Oscillospiraceae incertae sedis</taxon>
        <taxon>Candidatus Avoscillospira</taxon>
    </lineage>
</organism>
<evidence type="ECO:0000256" key="4">
    <source>
        <dbReference type="ARBA" id="ARBA00023136"/>
    </source>
</evidence>
<sequence>MEFDWMLAVKAAITAALGAFSAFWGWLGWLIAAWVVLMALDYATGTAAAMKNGEWASHTAREGIWHKMGEVVVVIIAAFADGLLSIIMEQLPMVEIALPEIGLLLPLVLVWYAITELGSIAENAQRMGAPIPAWLVKLMANGKDAVDAAGDKLTGGGDNEK</sequence>
<evidence type="ECO:0000313" key="6">
    <source>
        <dbReference type="EMBL" id="HIS64775.1"/>
    </source>
</evidence>
<feature type="transmembrane region" description="Helical" evidence="5">
    <location>
        <begin position="94"/>
        <end position="114"/>
    </location>
</feature>
<dbReference type="Pfam" id="PF05105">
    <property type="entry name" value="Phage_holin_4_1"/>
    <property type="match status" value="1"/>
</dbReference>
<dbReference type="InterPro" id="IPR006480">
    <property type="entry name" value="Phage_holin_4_1"/>
</dbReference>
<reference evidence="6" key="1">
    <citation type="submission" date="2020-10" db="EMBL/GenBank/DDBJ databases">
        <authorList>
            <person name="Gilroy R."/>
        </authorList>
    </citation>
    <scope>NUCLEOTIDE SEQUENCE</scope>
    <source>
        <strain evidence="6">ChiBcec16-1751</strain>
    </source>
</reference>
<keyword evidence="4 5" id="KW-0472">Membrane</keyword>
<dbReference type="Proteomes" id="UP000886741">
    <property type="component" value="Unassembled WGS sequence"/>
</dbReference>
<evidence type="ECO:0000256" key="1">
    <source>
        <dbReference type="ARBA" id="ARBA00004141"/>
    </source>
</evidence>
<dbReference type="GO" id="GO:0016020">
    <property type="term" value="C:membrane"/>
    <property type="evidence" value="ECO:0007669"/>
    <property type="project" value="UniProtKB-SubCell"/>
</dbReference>
<reference evidence="6" key="2">
    <citation type="journal article" date="2021" name="PeerJ">
        <title>Extensive microbial diversity within the chicken gut microbiome revealed by metagenomics and culture.</title>
        <authorList>
            <person name="Gilroy R."/>
            <person name="Ravi A."/>
            <person name="Getino M."/>
            <person name="Pursley I."/>
            <person name="Horton D.L."/>
            <person name="Alikhan N.F."/>
            <person name="Baker D."/>
            <person name="Gharbi K."/>
            <person name="Hall N."/>
            <person name="Watson M."/>
            <person name="Adriaenssens E.M."/>
            <person name="Foster-Nyarko E."/>
            <person name="Jarju S."/>
            <person name="Secka A."/>
            <person name="Antonio M."/>
            <person name="Oren A."/>
            <person name="Chaudhuri R.R."/>
            <person name="La Ragione R."/>
            <person name="Hildebrand F."/>
            <person name="Pallen M.J."/>
        </authorList>
    </citation>
    <scope>NUCLEOTIDE SEQUENCE</scope>
    <source>
        <strain evidence="6">ChiBcec16-1751</strain>
    </source>
</reference>
<proteinExistence type="predicted"/>
<dbReference type="NCBIfam" id="TIGR01593">
    <property type="entry name" value="holin_tox_secr"/>
    <property type="match status" value="1"/>
</dbReference>
<comment type="subcellular location">
    <subcellularLocation>
        <location evidence="1">Membrane</location>
        <topology evidence="1">Multi-pass membrane protein</topology>
    </subcellularLocation>
</comment>
<keyword evidence="3 5" id="KW-1133">Transmembrane helix</keyword>
<comment type="caution">
    <text evidence="6">The sequence shown here is derived from an EMBL/GenBank/DDBJ whole genome shotgun (WGS) entry which is preliminary data.</text>
</comment>
<protein>
    <submittedName>
        <fullName evidence="6">Phage holin family protein</fullName>
    </submittedName>
</protein>
<dbReference type="AlphaFoldDB" id="A0A9D1F9B1"/>
<evidence type="ECO:0000256" key="3">
    <source>
        <dbReference type="ARBA" id="ARBA00022989"/>
    </source>
</evidence>
<evidence type="ECO:0000313" key="7">
    <source>
        <dbReference type="Proteomes" id="UP000886741"/>
    </source>
</evidence>
<evidence type="ECO:0000256" key="5">
    <source>
        <dbReference type="SAM" id="Phobius"/>
    </source>
</evidence>
<name>A0A9D1F9B1_9FIRM</name>
<gene>
    <name evidence="6" type="ORF">IAA83_05320</name>
</gene>
<dbReference type="EMBL" id="DVJJ01000080">
    <property type="protein sequence ID" value="HIS64775.1"/>
    <property type="molecule type" value="Genomic_DNA"/>
</dbReference>
<feature type="transmembrane region" description="Helical" evidence="5">
    <location>
        <begin position="71"/>
        <end position="88"/>
    </location>
</feature>
<accession>A0A9D1F9B1</accession>
<evidence type="ECO:0000256" key="2">
    <source>
        <dbReference type="ARBA" id="ARBA00022692"/>
    </source>
</evidence>
<keyword evidence="2 5" id="KW-0812">Transmembrane</keyword>